<dbReference type="EnsemblPlants" id="TuG1812G0600003918.01.T01">
    <property type="protein sequence ID" value="TuG1812G0600003918.01.T01"/>
    <property type="gene ID" value="TuG1812G0600003918.01"/>
</dbReference>
<keyword evidence="2" id="KW-1185">Reference proteome</keyword>
<accession>A0A8R7UVH5</accession>
<evidence type="ECO:0000313" key="2">
    <source>
        <dbReference type="Proteomes" id="UP000015106"/>
    </source>
</evidence>
<dbReference type="AlphaFoldDB" id="A0A8R7UVH5"/>
<dbReference type="Proteomes" id="UP000015106">
    <property type="component" value="Chromosome 6"/>
</dbReference>
<reference evidence="1" key="2">
    <citation type="submission" date="2018-03" db="EMBL/GenBank/DDBJ databases">
        <title>The Triticum urartu genome reveals the dynamic nature of wheat genome evolution.</title>
        <authorList>
            <person name="Ling H."/>
            <person name="Ma B."/>
            <person name="Shi X."/>
            <person name="Liu H."/>
            <person name="Dong L."/>
            <person name="Sun H."/>
            <person name="Cao Y."/>
            <person name="Gao Q."/>
            <person name="Zheng S."/>
            <person name="Li Y."/>
            <person name="Yu Y."/>
            <person name="Du H."/>
            <person name="Qi M."/>
            <person name="Li Y."/>
            <person name="Yu H."/>
            <person name="Cui Y."/>
            <person name="Wang N."/>
            <person name="Chen C."/>
            <person name="Wu H."/>
            <person name="Zhao Y."/>
            <person name="Zhang J."/>
            <person name="Li Y."/>
            <person name="Zhou W."/>
            <person name="Zhang B."/>
            <person name="Hu W."/>
            <person name="Eijk M."/>
            <person name="Tang J."/>
            <person name="Witsenboer H."/>
            <person name="Zhao S."/>
            <person name="Li Z."/>
            <person name="Zhang A."/>
            <person name="Wang D."/>
            <person name="Liang C."/>
        </authorList>
    </citation>
    <scope>NUCLEOTIDE SEQUENCE [LARGE SCALE GENOMIC DNA]</scope>
    <source>
        <strain evidence="1">cv. G1812</strain>
    </source>
</reference>
<evidence type="ECO:0000313" key="1">
    <source>
        <dbReference type="EnsemblPlants" id="TuG1812G0600003918.01.T01"/>
    </source>
</evidence>
<proteinExistence type="predicted"/>
<sequence>MLKSLCGISDFNFCFSLLKWRGPCNSEIKVTKSVLLKILAMTRGEMKYLSEHISVKLEFLPHKQRH</sequence>
<reference evidence="2" key="1">
    <citation type="journal article" date="2013" name="Nature">
        <title>Draft genome of the wheat A-genome progenitor Triticum urartu.</title>
        <authorList>
            <person name="Ling H.Q."/>
            <person name="Zhao S."/>
            <person name="Liu D."/>
            <person name="Wang J."/>
            <person name="Sun H."/>
            <person name="Zhang C."/>
            <person name="Fan H."/>
            <person name="Li D."/>
            <person name="Dong L."/>
            <person name="Tao Y."/>
            <person name="Gao C."/>
            <person name="Wu H."/>
            <person name="Li Y."/>
            <person name="Cui Y."/>
            <person name="Guo X."/>
            <person name="Zheng S."/>
            <person name="Wang B."/>
            <person name="Yu K."/>
            <person name="Liang Q."/>
            <person name="Yang W."/>
            <person name="Lou X."/>
            <person name="Chen J."/>
            <person name="Feng M."/>
            <person name="Jian J."/>
            <person name="Zhang X."/>
            <person name="Luo G."/>
            <person name="Jiang Y."/>
            <person name="Liu J."/>
            <person name="Wang Z."/>
            <person name="Sha Y."/>
            <person name="Zhang B."/>
            <person name="Wu H."/>
            <person name="Tang D."/>
            <person name="Shen Q."/>
            <person name="Xue P."/>
            <person name="Zou S."/>
            <person name="Wang X."/>
            <person name="Liu X."/>
            <person name="Wang F."/>
            <person name="Yang Y."/>
            <person name="An X."/>
            <person name="Dong Z."/>
            <person name="Zhang K."/>
            <person name="Zhang X."/>
            <person name="Luo M.C."/>
            <person name="Dvorak J."/>
            <person name="Tong Y."/>
            <person name="Wang J."/>
            <person name="Yang H."/>
            <person name="Li Z."/>
            <person name="Wang D."/>
            <person name="Zhang A."/>
            <person name="Wang J."/>
        </authorList>
    </citation>
    <scope>NUCLEOTIDE SEQUENCE</scope>
    <source>
        <strain evidence="2">cv. G1812</strain>
    </source>
</reference>
<name>A0A8R7UVH5_TRIUA</name>
<protein>
    <submittedName>
        <fullName evidence="1">Uncharacterized protein</fullName>
    </submittedName>
</protein>
<organism evidence="1 2">
    <name type="scientific">Triticum urartu</name>
    <name type="common">Red wild einkorn</name>
    <name type="synonym">Crithodium urartu</name>
    <dbReference type="NCBI Taxonomy" id="4572"/>
    <lineage>
        <taxon>Eukaryota</taxon>
        <taxon>Viridiplantae</taxon>
        <taxon>Streptophyta</taxon>
        <taxon>Embryophyta</taxon>
        <taxon>Tracheophyta</taxon>
        <taxon>Spermatophyta</taxon>
        <taxon>Magnoliopsida</taxon>
        <taxon>Liliopsida</taxon>
        <taxon>Poales</taxon>
        <taxon>Poaceae</taxon>
        <taxon>BOP clade</taxon>
        <taxon>Pooideae</taxon>
        <taxon>Triticodae</taxon>
        <taxon>Triticeae</taxon>
        <taxon>Triticinae</taxon>
        <taxon>Triticum</taxon>
    </lineage>
</organism>
<dbReference type="Gramene" id="TuG1812G0600003918.01.T01">
    <property type="protein sequence ID" value="TuG1812G0600003918.01.T01"/>
    <property type="gene ID" value="TuG1812G0600003918.01"/>
</dbReference>
<reference evidence="1" key="3">
    <citation type="submission" date="2022-06" db="UniProtKB">
        <authorList>
            <consortium name="EnsemblPlants"/>
        </authorList>
    </citation>
    <scope>IDENTIFICATION</scope>
</reference>